<protein>
    <submittedName>
        <fullName evidence="1">Uncharacterized protein</fullName>
    </submittedName>
</protein>
<evidence type="ECO:0000313" key="2">
    <source>
        <dbReference type="Proteomes" id="UP000031036"/>
    </source>
</evidence>
<accession>A0A0B2UN63</accession>
<sequence length="109" mass="12105">MTAGIIESTAVASYCCHIDSCWFTANDPGSQSRNTRPHPSLICSMEECGEREENVCSKIKAAMPENSPVPDSCKGTLHARNPRKTLYPQLPKCTLHDRINDEQRSQGRV</sequence>
<comment type="caution">
    <text evidence="1">The sequence shown here is derived from an EMBL/GenBank/DDBJ whole genome shotgun (WGS) entry which is preliminary data.</text>
</comment>
<keyword evidence="2" id="KW-1185">Reference proteome</keyword>
<name>A0A0B2UN63_TOXCA</name>
<dbReference type="Proteomes" id="UP000031036">
    <property type="component" value="Unassembled WGS sequence"/>
</dbReference>
<dbReference type="AlphaFoldDB" id="A0A0B2UN63"/>
<evidence type="ECO:0000313" key="1">
    <source>
        <dbReference type="EMBL" id="KHN70719.1"/>
    </source>
</evidence>
<reference evidence="1 2" key="1">
    <citation type="submission" date="2014-11" db="EMBL/GenBank/DDBJ databases">
        <title>Genetic blueprint of the zoonotic pathogen Toxocara canis.</title>
        <authorList>
            <person name="Zhu X.-Q."/>
            <person name="Korhonen P.K."/>
            <person name="Cai H."/>
            <person name="Young N.D."/>
            <person name="Nejsum P."/>
            <person name="von Samson-Himmelstjerna G."/>
            <person name="Boag P.R."/>
            <person name="Tan P."/>
            <person name="Li Q."/>
            <person name="Min J."/>
            <person name="Yang Y."/>
            <person name="Wang X."/>
            <person name="Fang X."/>
            <person name="Hall R.S."/>
            <person name="Hofmann A."/>
            <person name="Sternberg P.W."/>
            <person name="Jex A.R."/>
            <person name="Gasser R.B."/>
        </authorList>
    </citation>
    <scope>NUCLEOTIDE SEQUENCE [LARGE SCALE GENOMIC DNA]</scope>
    <source>
        <strain evidence="1">PN_DK_2014</strain>
    </source>
</reference>
<organism evidence="1 2">
    <name type="scientific">Toxocara canis</name>
    <name type="common">Canine roundworm</name>
    <dbReference type="NCBI Taxonomy" id="6265"/>
    <lineage>
        <taxon>Eukaryota</taxon>
        <taxon>Metazoa</taxon>
        <taxon>Ecdysozoa</taxon>
        <taxon>Nematoda</taxon>
        <taxon>Chromadorea</taxon>
        <taxon>Rhabditida</taxon>
        <taxon>Spirurina</taxon>
        <taxon>Ascaridomorpha</taxon>
        <taxon>Ascaridoidea</taxon>
        <taxon>Toxocaridae</taxon>
        <taxon>Toxocara</taxon>
    </lineage>
</organism>
<gene>
    <name evidence="1" type="ORF">Tcan_00709</name>
</gene>
<feature type="non-terminal residue" evidence="1">
    <location>
        <position position="109"/>
    </location>
</feature>
<proteinExistence type="predicted"/>
<dbReference type="EMBL" id="JPKZ01022854">
    <property type="protein sequence ID" value="KHN70719.1"/>
    <property type="molecule type" value="Genomic_DNA"/>
</dbReference>